<dbReference type="Proteomes" id="UP001054945">
    <property type="component" value="Unassembled WGS sequence"/>
</dbReference>
<name>A0AAV4NHL0_CAEEX</name>
<accession>A0AAV4NHL0</accession>
<evidence type="ECO:0000313" key="2">
    <source>
        <dbReference type="Proteomes" id="UP001054945"/>
    </source>
</evidence>
<organism evidence="1 2">
    <name type="scientific">Caerostris extrusa</name>
    <name type="common">Bark spider</name>
    <name type="synonym">Caerostris bankana</name>
    <dbReference type="NCBI Taxonomy" id="172846"/>
    <lineage>
        <taxon>Eukaryota</taxon>
        <taxon>Metazoa</taxon>
        <taxon>Ecdysozoa</taxon>
        <taxon>Arthropoda</taxon>
        <taxon>Chelicerata</taxon>
        <taxon>Arachnida</taxon>
        <taxon>Araneae</taxon>
        <taxon>Araneomorphae</taxon>
        <taxon>Entelegynae</taxon>
        <taxon>Araneoidea</taxon>
        <taxon>Araneidae</taxon>
        <taxon>Caerostris</taxon>
    </lineage>
</organism>
<keyword evidence="2" id="KW-1185">Reference proteome</keyword>
<gene>
    <name evidence="1" type="ORF">CEXT_129471</name>
</gene>
<sequence>MFRPQLLLYRVDVGGTGRVWRIVQSGVGVRFILLGLVTGRARPESIQYPFQPLHFSVPFGFSSGAHFVWNWRRAAKASGRSNCPCRSTGGNAGKPARCRINQYAGRHVTSSATGAAASFLAAATSQRAKGCRRPRHLATENRTKSFLPHYGFRPTIAPDA</sequence>
<reference evidence="1 2" key="1">
    <citation type="submission" date="2021-06" db="EMBL/GenBank/DDBJ databases">
        <title>Caerostris extrusa draft genome.</title>
        <authorList>
            <person name="Kono N."/>
            <person name="Arakawa K."/>
        </authorList>
    </citation>
    <scope>NUCLEOTIDE SEQUENCE [LARGE SCALE GENOMIC DNA]</scope>
</reference>
<proteinExistence type="predicted"/>
<dbReference type="EMBL" id="BPLR01020931">
    <property type="protein sequence ID" value="GIX84118.1"/>
    <property type="molecule type" value="Genomic_DNA"/>
</dbReference>
<dbReference type="AlphaFoldDB" id="A0AAV4NHL0"/>
<evidence type="ECO:0000313" key="1">
    <source>
        <dbReference type="EMBL" id="GIX84118.1"/>
    </source>
</evidence>
<comment type="caution">
    <text evidence="1">The sequence shown here is derived from an EMBL/GenBank/DDBJ whole genome shotgun (WGS) entry which is preliminary data.</text>
</comment>
<protein>
    <submittedName>
        <fullName evidence="1">Uncharacterized protein</fullName>
    </submittedName>
</protein>